<name>A0A7J0GVS1_9ERIC</name>
<evidence type="ECO:0000256" key="2">
    <source>
        <dbReference type="ARBA" id="ARBA00022723"/>
    </source>
</evidence>
<gene>
    <name evidence="11" type="ORF">Acr_24g0010720</name>
</gene>
<dbReference type="Pfam" id="PF13912">
    <property type="entry name" value="zf-C2H2_6"/>
    <property type="match status" value="2"/>
</dbReference>
<evidence type="ECO:0000256" key="3">
    <source>
        <dbReference type="ARBA" id="ARBA00022737"/>
    </source>
</evidence>
<protein>
    <submittedName>
        <fullName evidence="11">C2H2-type zinc finger family protein</fullName>
    </submittedName>
</protein>
<keyword evidence="6" id="KW-0805">Transcription regulation</keyword>
<dbReference type="EMBL" id="BJWL01000024">
    <property type="protein sequence ID" value="GFZ14882.1"/>
    <property type="molecule type" value="Genomic_DNA"/>
</dbReference>
<keyword evidence="5" id="KW-0862">Zinc</keyword>
<comment type="subcellular location">
    <subcellularLocation>
        <location evidence="1">Nucleus</location>
    </subcellularLocation>
</comment>
<feature type="domain" description="C2H2-type" evidence="10">
    <location>
        <begin position="122"/>
        <end position="149"/>
    </location>
</feature>
<keyword evidence="4 9" id="KW-0863">Zinc-finger</keyword>
<evidence type="ECO:0000256" key="9">
    <source>
        <dbReference type="PROSITE-ProRule" id="PRU00042"/>
    </source>
</evidence>
<accession>A0A7J0GVS1</accession>
<evidence type="ECO:0000259" key="10">
    <source>
        <dbReference type="PROSITE" id="PS50157"/>
    </source>
</evidence>
<evidence type="ECO:0000313" key="12">
    <source>
        <dbReference type="Proteomes" id="UP000585474"/>
    </source>
</evidence>
<dbReference type="InterPro" id="IPR013087">
    <property type="entry name" value="Znf_C2H2_type"/>
</dbReference>
<keyword evidence="7" id="KW-0804">Transcription</keyword>
<dbReference type="GO" id="GO:0005634">
    <property type="term" value="C:nucleus"/>
    <property type="evidence" value="ECO:0007669"/>
    <property type="project" value="UniProtKB-SubCell"/>
</dbReference>
<dbReference type="AlphaFoldDB" id="A0A7J0GVS1"/>
<evidence type="ECO:0000256" key="6">
    <source>
        <dbReference type="ARBA" id="ARBA00023015"/>
    </source>
</evidence>
<dbReference type="SMART" id="SM00355">
    <property type="entry name" value="ZnF_C2H2"/>
    <property type="match status" value="2"/>
</dbReference>
<dbReference type="SUPFAM" id="SSF57667">
    <property type="entry name" value="beta-beta-alpha zinc fingers"/>
    <property type="match status" value="1"/>
</dbReference>
<reference evidence="11 12" key="1">
    <citation type="submission" date="2019-07" db="EMBL/GenBank/DDBJ databases">
        <title>De Novo Assembly of kiwifruit Actinidia rufa.</title>
        <authorList>
            <person name="Sugita-Konishi S."/>
            <person name="Sato K."/>
            <person name="Mori E."/>
            <person name="Abe Y."/>
            <person name="Kisaki G."/>
            <person name="Hamano K."/>
            <person name="Suezawa K."/>
            <person name="Otani M."/>
            <person name="Fukuda T."/>
            <person name="Manabe T."/>
            <person name="Gomi K."/>
            <person name="Tabuchi M."/>
            <person name="Akimitsu K."/>
            <person name="Kataoka I."/>
        </authorList>
    </citation>
    <scope>NUCLEOTIDE SEQUENCE [LARGE SCALE GENOMIC DNA]</scope>
    <source>
        <strain evidence="12">cv. Fuchu</strain>
    </source>
</reference>
<organism evidence="11 12">
    <name type="scientific">Actinidia rufa</name>
    <dbReference type="NCBI Taxonomy" id="165716"/>
    <lineage>
        <taxon>Eukaryota</taxon>
        <taxon>Viridiplantae</taxon>
        <taxon>Streptophyta</taxon>
        <taxon>Embryophyta</taxon>
        <taxon>Tracheophyta</taxon>
        <taxon>Spermatophyta</taxon>
        <taxon>Magnoliopsida</taxon>
        <taxon>eudicotyledons</taxon>
        <taxon>Gunneridae</taxon>
        <taxon>Pentapetalae</taxon>
        <taxon>asterids</taxon>
        <taxon>Ericales</taxon>
        <taxon>Actinidiaceae</taxon>
        <taxon>Actinidia</taxon>
    </lineage>
</organism>
<keyword evidence="12" id="KW-1185">Reference proteome</keyword>
<dbReference type="Proteomes" id="UP000585474">
    <property type="component" value="Unassembled WGS sequence"/>
</dbReference>
<dbReference type="PANTHER" id="PTHR26374:SF471">
    <property type="entry name" value="OS03G0279700 PROTEIN"/>
    <property type="match status" value="1"/>
</dbReference>
<proteinExistence type="predicted"/>
<evidence type="ECO:0000256" key="1">
    <source>
        <dbReference type="ARBA" id="ARBA00004123"/>
    </source>
</evidence>
<dbReference type="PANTHER" id="PTHR26374">
    <property type="entry name" value="ZINC FINGER PROTEIN ZAT5"/>
    <property type="match status" value="1"/>
</dbReference>
<dbReference type="PROSITE" id="PS50157">
    <property type="entry name" value="ZINC_FINGER_C2H2_2"/>
    <property type="match status" value="2"/>
</dbReference>
<keyword evidence="3" id="KW-0677">Repeat</keyword>
<evidence type="ECO:0000256" key="7">
    <source>
        <dbReference type="ARBA" id="ARBA00023163"/>
    </source>
</evidence>
<dbReference type="Gene3D" id="3.30.160.60">
    <property type="entry name" value="Classic Zinc Finger"/>
    <property type="match status" value="1"/>
</dbReference>
<evidence type="ECO:0000256" key="5">
    <source>
        <dbReference type="ARBA" id="ARBA00022833"/>
    </source>
</evidence>
<dbReference type="PROSITE" id="PS00028">
    <property type="entry name" value="ZINC_FINGER_C2H2_1"/>
    <property type="match status" value="2"/>
</dbReference>
<evidence type="ECO:0000256" key="4">
    <source>
        <dbReference type="ARBA" id="ARBA00022771"/>
    </source>
</evidence>
<evidence type="ECO:0000313" key="11">
    <source>
        <dbReference type="EMBL" id="GFZ14882.1"/>
    </source>
</evidence>
<dbReference type="InterPro" id="IPR036236">
    <property type="entry name" value="Znf_C2H2_sf"/>
</dbReference>
<sequence length="205" mass="22897">MVEDSWKKTWARQSRLVTLTQLGECVVLGMKRGREEDIETLKTMANCLVLLSRGSGGSESASTSFDSQQSRRVFECKTCNRQFPSFQALGGHRASHKKPRLMDRDSNQRAQLESLPAKPKTHECSICGLEFAIGQALGGHMRRHRAAATSSESQSPELPLFPSQVPVVKRSNSRRVLCLDLNLTPLENGLDFPLEKVTPMLHCYL</sequence>
<dbReference type="GO" id="GO:0008270">
    <property type="term" value="F:zinc ion binding"/>
    <property type="evidence" value="ECO:0007669"/>
    <property type="project" value="UniProtKB-KW"/>
</dbReference>
<dbReference type="OrthoDB" id="9411774at2759"/>
<keyword evidence="2" id="KW-0479">Metal-binding</keyword>
<evidence type="ECO:0000256" key="8">
    <source>
        <dbReference type="ARBA" id="ARBA00023242"/>
    </source>
</evidence>
<keyword evidence="8" id="KW-0539">Nucleus</keyword>
<comment type="caution">
    <text evidence="11">The sequence shown here is derived from an EMBL/GenBank/DDBJ whole genome shotgun (WGS) entry which is preliminary data.</text>
</comment>
<feature type="domain" description="C2H2-type" evidence="10">
    <location>
        <begin position="74"/>
        <end position="101"/>
    </location>
</feature>